<dbReference type="Proteomes" id="UP000792457">
    <property type="component" value="Unassembled WGS sequence"/>
</dbReference>
<dbReference type="PANTHER" id="PTHR12460:SF40">
    <property type="entry name" value="REGULATION OF NUCLEAR PRE-MRNA DOMAIN-CONTAINING PROTEIN 2"/>
    <property type="match status" value="1"/>
</dbReference>
<dbReference type="SUPFAM" id="SSF48464">
    <property type="entry name" value="ENTH/VHS domain"/>
    <property type="match status" value="1"/>
</dbReference>
<dbReference type="Gene3D" id="6.10.250.2560">
    <property type="match status" value="1"/>
</dbReference>
<dbReference type="Pfam" id="PF04818">
    <property type="entry name" value="CID"/>
    <property type="match status" value="1"/>
</dbReference>
<evidence type="ECO:0000313" key="7">
    <source>
        <dbReference type="Proteomes" id="UP000792457"/>
    </source>
</evidence>
<comment type="similarity">
    <text evidence="3">Belongs to the UPF0400 (RTT103) family.</text>
</comment>
<dbReference type="GO" id="GO:0042802">
    <property type="term" value="F:identical protein binding"/>
    <property type="evidence" value="ECO:0007669"/>
    <property type="project" value="UniProtKB-ARBA"/>
</dbReference>
<accession>A0A8K0JV03</accession>
<dbReference type="InterPro" id="IPR032337">
    <property type="entry name" value="RPRD1A/B_C"/>
</dbReference>
<comment type="subcellular location">
    <subcellularLocation>
        <location evidence="1">Nucleus</location>
    </subcellularLocation>
</comment>
<keyword evidence="7" id="KW-1185">Reference proteome</keyword>
<evidence type="ECO:0000259" key="5">
    <source>
        <dbReference type="PROSITE" id="PS51391"/>
    </source>
</evidence>
<dbReference type="CDD" id="cd16981">
    <property type="entry name" value="CID_RPRD_like"/>
    <property type="match status" value="1"/>
</dbReference>
<dbReference type="InterPro" id="IPR006569">
    <property type="entry name" value="CID_dom"/>
</dbReference>
<proteinExistence type="inferred from homology"/>
<evidence type="ECO:0000256" key="3">
    <source>
        <dbReference type="ARBA" id="ARBA00034310"/>
    </source>
</evidence>
<dbReference type="GO" id="GO:0001111">
    <property type="term" value="P:RNA polymerase II promoter clearance"/>
    <property type="evidence" value="ECO:0007669"/>
    <property type="project" value="UniProtKB-ARBA"/>
</dbReference>
<dbReference type="GO" id="GO:0097550">
    <property type="term" value="C:transcription preinitiation complex"/>
    <property type="evidence" value="ECO:0007669"/>
    <property type="project" value="UniProtKB-ARBA"/>
</dbReference>
<dbReference type="OrthoDB" id="10069473at2759"/>
<feature type="region of interest" description="Disordered" evidence="4">
    <location>
        <begin position="279"/>
        <end position="308"/>
    </location>
</feature>
<dbReference type="InterPro" id="IPR008942">
    <property type="entry name" value="ENTH_VHS"/>
</dbReference>
<dbReference type="Pfam" id="PF16566">
    <property type="entry name" value="CREPT"/>
    <property type="match status" value="1"/>
</dbReference>
<comment type="caution">
    <text evidence="6">The sequence shown here is derived from an EMBL/GenBank/DDBJ whole genome shotgun (WGS) entry which is preliminary data.</text>
</comment>
<dbReference type="GO" id="GO:0031124">
    <property type="term" value="P:mRNA 3'-end processing"/>
    <property type="evidence" value="ECO:0007669"/>
    <property type="project" value="TreeGrafter"/>
</dbReference>
<name>A0A8K0JV03_LADFU</name>
<dbReference type="GO" id="GO:0000993">
    <property type="term" value="F:RNA polymerase II complex binding"/>
    <property type="evidence" value="ECO:0007669"/>
    <property type="project" value="TreeGrafter"/>
</dbReference>
<dbReference type="PANTHER" id="PTHR12460">
    <property type="entry name" value="CYCLIN-DEPENDENT KINASE INHIBITOR-RELATED PROTEIN"/>
    <property type="match status" value="1"/>
</dbReference>
<dbReference type="AlphaFoldDB" id="A0A8K0JV03"/>
<feature type="domain" description="CID" evidence="5">
    <location>
        <begin position="10"/>
        <end position="139"/>
    </location>
</feature>
<dbReference type="PROSITE" id="PS51391">
    <property type="entry name" value="CID"/>
    <property type="match status" value="1"/>
</dbReference>
<keyword evidence="2" id="KW-0539">Nucleus</keyword>
<dbReference type="GO" id="GO:0005654">
    <property type="term" value="C:nucleoplasm"/>
    <property type="evidence" value="ECO:0007669"/>
    <property type="project" value="UniProtKB-ARBA"/>
</dbReference>
<gene>
    <name evidence="6" type="ORF">J437_LFUL010346</name>
</gene>
<evidence type="ECO:0000256" key="2">
    <source>
        <dbReference type="ARBA" id="ARBA00023242"/>
    </source>
</evidence>
<dbReference type="EMBL" id="KZ308145">
    <property type="protein sequence ID" value="KAG8222834.1"/>
    <property type="molecule type" value="Genomic_DNA"/>
</dbReference>
<reference evidence="6" key="1">
    <citation type="submission" date="2013-04" db="EMBL/GenBank/DDBJ databases">
        <authorList>
            <person name="Qu J."/>
            <person name="Murali S.C."/>
            <person name="Bandaranaike D."/>
            <person name="Bellair M."/>
            <person name="Blankenburg K."/>
            <person name="Chao H."/>
            <person name="Dinh H."/>
            <person name="Doddapaneni H."/>
            <person name="Downs B."/>
            <person name="Dugan-Rocha S."/>
            <person name="Elkadiri S."/>
            <person name="Gnanaolivu R.D."/>
            <person name="Hernandez B."/>
            <person name="Javaid M."/>
            <person name="Jayaseelan J.C."/>
            <person name="Lee S."/>
            <person name="Li M."/>
            <person name="Ming W."/>
            <person name="Munidasa M."/>
            <person name="Muniz J."/>
            <person name="Nguyen L."/>
            <person name="Ongeri F."/>
            <person name="Osuji N."/>
            <person name="Pu L.-L."/>
            <person name="Puazo M."/>
            <person name="Qu C."/>
            <person name="Quiroz J."/>
            <person name="Raj R."/>
            <person name="Weissenberger G."/>
            <person name="Xin Y."/>
            <person name="Zou X."/>
            <person name="Han Y."/>
            <person name="Richards S."/>
            <person name="Worley K."/>
            <person name="Muzny D."/>
            <person name="Gibbs R."/>
        </authorList>
    </citation>
    <scope>NUCLEOTIDE SEQUENCE</scope>
    <source>
        <strain evidence="6">Sampled in the wild</strain>
    </source>
</reference>
<organism evidence="6 7">
    <name type="scientific">Ladona fulva</name>
    <name type="common">Scarce chaser dragonfly</name>
    <name type="synonym">Libellula fulva</name>
    <dbReference type="NCBI Taxonomy" id="123851"/>
    <lineage>
        <taxon>Eukaryota</taxon>
        <taxon>Metazoa</taxon>
        <taxon>Ecdysozoa</taxon>
        <taxon>Arthropoda</taxon>
        <taxon>Hexapoda</taxon>
        <taxon>Insecta</taxon>
        <taxon>Pterygota</taxon>
        <taxon>Palaeoptera</taxon>
        <taxon>Odonata</taxon>
        <taxon>Epiprocta</taxon>
        <taxon>Anisoptera</taxon>
        <taxon>Libelluloidea</taxon>
        <taxon>Libellulidae</taxon>
        <taxon>Ladona</taxon>
    </lineage>
</organism>
<evidence type="ECO:0000256" key="1">
    <source>
        <dbReference type="ARBA" id="ARBA00004123"/>
    </source>
</evidence>
<sequence>MVLLRISDKMSTFNEHQFEKKLLSLKDSQDSIQNLSAWCLQHRQQNKKIVAIWLKVLRKVKPDQRLTLFYLANDVIQYSKRKGYEFVQTFAPALQKATTLVRDNKVKQSILRIFKIWDERGIYDETFISDLTGLLTTSTKGQSSEQSQPLPDFQPRILIEKIKSCKECEDETDMLLKKLNDSHLSLSDADALRASLKDRRQGDDVVSEVDEGVAKMEAYVRALEQELKERAVLIELLEQGNQFYDVQKGEAKVVANAYKNFGSRVKNLKRRLDELIPSLKDCSPVPSPDVNAPSPSPDSDIELPEESDPIPGIMIYFFRSELQTL</sequence>
<feature type="compositionally biased region" description="Acidic residues" evidence="4">
    <location>
        <begin position="299"/>
        <end position="308"/>
    </location>
</feature>
<protein>
    <recommendedName>
        <fullName evidence="5">CID domain-containing protein</fullName>
    </recommendedName>
</protein>
<reference evidence="6" key="2">
    <citation type="submission" date="2017-10" db="EMBL/GenBank/DDBJ databases">
        <title>Ladona fulva Genome sequencing and assembly.</title>
        <authorList>
            <person name="Murali S."/>
            <person name="Richards S."/>
            <person name="Bandaranaike D."/>
            <person name="Bellair M."/>
            <person name="Blankenburg K."/>
            <person name="Chao H."/>
            <person name="Dinh H."/>
            <person name="Doddapaneni H."/>
            <person name="Dugan-Rocha S."/>
            <person name="Elkadiri S."/>
            <person name="Gnanaolivu R."/>
            <person name="Hernandez B."/>
            <person name="Skinner E."/>
            <person name="Javaid M."/>
            <person name="Lee S."/>
            <person name="Li M."/>
            <person name="Ming W."/>
            <person name="Munidasa M."/>
            <person name="Muniz J."/>
            <person name="Nguyen L."/>
            <person name="Hughes D."/>
            <person name="Osuji N."/>
            <person name="Pu L.-L."/>
            <person name="Puazo M."/>
            <person name="Qu C."/>
            <person name="Quiroz J."/>
            <person name="Raj R."/>
            <person name="Weissenberger G."/>
            <person name="Xin Y."/>
            <person name="Zou X."/>
            <person name="Han Y."/>
            <person name="Worley K."/>
            <person name="Muzny D."/>
            <person name="Gibbs R."/>
        </authorList>
    </citation>
    <scope>NUCLEOTIDE SEQUENCE</scope>
    <source>
        <strain evidence="6">Sampled in the wild</strain>
    </source>
</reference>
<dbReference type="FunFam" id="1.25.40.90:FF:000007">
    <property type="entry name" value="Regulation of nuclear pre-mRNA domain-containing protein 1B"/>
    <property type="match status" value="1"/>
</dbReference>
<evidence type="ECO:0000313" key="6">
    <source>
        <dbReference type="EMBL" id="KAG8222834.1"/>
    </source>
</evidence>
<dbReference type="SMART" id="SM00582">
    <property type="entry name" value="RPR"/>
    <property type="match status" value="1"/>
</dbReference>
<dbReference type="Gene3D" id="1.25.40.90">
    <property type="match status" value="1"/>
</dbReference>
<evidence type="ECO:0000256" key="4">
    <source>
        <dbReference type="SAM" id="MobiDB-lite"/>
    </source>
</evidence>